<comment type="caution">
    <text evidence="2">The sequence shown here is derived from an EMBL/GenBank/DDBJ whole genome shotgun (WGS) entry which is preliminary data.</text>
</comment>
<feature type="compositionally biased region" description="Polar residues" evidence="1">
    <location>
        <begin position="120"/>
        <end position="132"/>
    </location>
</feature>
<dbReference type="Proteomes" id="UP000623467">
    <property type="component" value="Unassembled WGS sequence"/>
</dbReference>
<evidence type="ECO:0000256" key="1">
    <source>
        <dbReference type="SAM" id="MobiDB-lite"/>
    </source>
</evidence>
<reference evidence="2" key="1">
    <citation type="submission" date="2020-05" db="EMBL/GenBank/DDBJ databases">
        <title>Mycena genomes resolve the evolution of fungal bioluminescence.</title>
        <authorList>
            <person name="Tsai I.J."/>
        </authorList>
    </citation>
    <scope>NUCLEOTIDE SEQUENCE</scope>
    <source>
        <strain evidence="2">160909Yilan</strain>
    </source>
</reference>
<name>A0A8H7DG89_9AGAR</name>
<gene>
    <name evidence="2" type="ORF">MSAN_00313600</name>
</gene>
<protein>
    <submittedName>
        <fullName evidence="2">Uncharacterized protein</fullName>
    </submittedName>
</protein>
<evidence type="ECO:0000313" key="3">
    <source>
        <dbReference type="Proteomes" id="UP000623467"/>
    </source>
</evidence>
<feature type="region of interest" description="Disordered" evidence="1">
    <location>
        <begin position="82"/>
        <end position="150"/>
    </location>
</feature>
<dbReference type="AlphaFoldDB" id="A0A8H7DG89"/>
<keyword evidence="3" id="KW-1185">Reference proteome</keyword>
<accession>A0A8H7DG89</accession>
<organism evidence="2 3">
    <name type="scientific">Mycena sanguinolenta</name>
    <dbReference type="NCBI Taxonomy" id="230812"/>
    <lineage>
        <taxon>Eukaryota</taxon>
        <taxon>Fungi</taxon>
        <taxon>Dikarya</taxon>
        <taxon>Basidiomycota</taxon>
        <taxon>Agaricomycotina</taxon>
        <taxon>Agaricomycetes</taxon>
        <taxon>Agaricomycetidae</taxon>
        <taxon>Agaricales</taxon>
        <taxon>Marasmiineae</taxon>
        <taxon>Mycenaceae</taxon>
        <taxon>Mycena</taxon>
    </lineage>
</organism>
<proteinExistence type="predicted"/>
<dbReference type="EMBL" id="JACAZH010000002">
    <property type="protein sequence ID" value="KAF7374304.1"/>
    <property type="molecule type" value="Genomic_DNA"/>
</dbReference>
<sequence length="150" mass="16815">MSPKVKQSRAKVQSRSAPADKCPLRANLQTMIRLLRLICIMRQLIWNSRPKCRRIRFPRLGACFQSQTKRNRVTMKFGGMLFGPPSFLPPQPENLSMAGPSRSCARPRNNRRETSDSEDNTIPASDANAVQNNKDDGEEPEDEGGMSAKA</sequence>
<evidence type="ECO:0000313" key="2">
    <source>
        <dbReference type="EMBL" id="KAF7374304.1"/>
    </source>
</evidence>